<organism evidence="9 10">
    <name type="scientific">Paenibacillus konkukensis</name>
    <dbReference type="NCBI Taxonomy" id="2020716"/>
    <lineage>
        <taxon>Bacteria</taxon>
        <taxon>Bacillati</taxon>
        <taxon>Bacillota</taxon>
        <taxon>Bacilli</taxon>
        <taxon>Bacillales</taxon>
        <taxon>Paenibacillaceae</taxon>
        <taxon>Paenibacillus</taxon>
    </lineage>
</organism>
<evidence type="ECO:0000256" key="1">
    <source>
        <dbReference type="ARBA" id="ARBA00004651"/>
    </source>
</evidence>
<proteinExistence type="inferred from homology"/>
<evidence type="ECO:0000313" key="10">
    <source>
        <dbReference type="Proteomes" id="UP001057134"/>
    </source>
</evidence>
<dbReference type="Gene3D" id="1.10.3720.10">
    <property type="entry name" value="MetI-like"/>
    <property type="match status" value="1"/>
</dbReference>
<dbReference type="CDD" id="cd06261">
    <property type="entry name" value="TM_PBP2"/>
    <property type="match status" value="1"/>
</dbReference>
<evidence type="ECO:0000256" key="4">
    <source>
        <dbReference type="ARBA" id="ARBA00022692"/>
    </source>
</evidence>
<name>A0ABY4RJ79_9BACL</name>
<dbReference type="RefSeq" id="WP_249864622.1">
    <property type="nucleotide sequence ID" value="NZ_CP027059.1"/>
</dbReference>
<accession>A0ABY4RJ79</accession>
<protein>
    <submittedName>
        <fullName evidence="9">Inner membrane ABC transporter permease protein YcjP</fullName>
    </submittedName>
</protein>
<evidence type="ECO:0000256" key="5">
    <source>
        <dbReference type="ARBA" id="ARBA00022989"/>
    </source>
</evidence>
<evidence type="ECO:0000256" key="3">
    <source>
        <dbReference type="ARBA" id="ARBA00022475"/>
    </source>
</evidence>
<dbReference type="PROSITE" id="PS50928">
    <property type="entry name" value="ABC_TM1"/>
    <property type="match status" value="1"/>
</dbReference>
<dbReference type="PANTHER" id="PTHR43744">
    <property type="entry name" value="ABC TRANSPORTER PERMEASE PROTEIN MG189-RELATED-RELATED"/>
    <property type="match status" value="1"/>
</dbReference>
<evidence type="ECO:0000259" key="8">
    <source>
        <dbReference type="PROSITE" id="PS50928"/>
    </source>
</evidence>
<dbReference type="InterPro" id="IPR035906">
    <property type="entry name" value="MetI-like_sf"/>
</dbReference>
<evidence type="ECO:0000256" key="6">
    <source>
        <dbReference type="ARBA" id="ARBA00023136"/>
    </source>
</evidence>
<dbReference type="InterPro" id="IPR000515">
    <property type="entry name" value="MetI-like"/>
</dbReference>
<keyword evidence="3" id="KW-1003">Cell membrane</keyword>
<reference evidence="9" key="2">
    <citation type="journal article" date="2021" name="J Anim Sci Technol">
        <title>Complete genome sequence of Paenibacillus konkukensis sp. nov. SK3146 as a potential probiotic strain.</title>
        <authorList>
            <person name="Jung H.I."/>
            <person name="Park S."/>
            <person name="Niu K.M."/>
            <person name="Lee S.W."/>
            <person name="Kothari D."/>
            <person name="Yi K.J."/>
            <person name="Kim S.K."/>
        </authorList>
    </citation>
    <scope>NUCLEOTIDE SEQUENCE</scope>
    <source>
        <strain evidence="9">SK3146</strain>
    </source>
</reference>
<feature type="transmembrane region" description="Helical" evidence="7">
    <location>
        <begin position="179"/>
        <end position="201"/>
    </location>
</feature>
<evidence type="ECO:0000313" key="9">
    <source>
        <dbReference type="EMBL" id="UQZ82486.1"/>
    </source>
</evidence>
<feature type="transmembrane region" description="Helical" evidence="7">
    <location>
        <begin position="107"/>
        <end position="125"/>
    </location>
</feature>
<feature type="domain" description="ABC transmembrane type-1" evidence="8">
    <location>
        <begin position="71"/>
        <end position="272"/>
    </location>
</feature>
<dbReference type="SUPFAM" id="SSF161098">
    <property type="entry name" value="MetI-like"/>
    <property type="match status" value="1"/>
</dbReference>
<gene>
    <name evidence="9" type="primary">ycjP_10</name>
    <name evidence="9" type="ORF">SK3146_01643</name>
</gene>
<keyword evidence="6 7" id="KW-0472">Membrane</keyword>
<reference evidence="9" key="1">
    <citation type="submission" date="2018-02" db="EMBL/GenBank/DDBJ databases">
        <authorList>
            <person name="Kim S.-K."/>
            <person name="Jung H.-I."/>
            <person name="Lee S.-W."/>
        </authorList>
    </citation>
    <scope>NUCLEOTIDE SEQUENCE</scope>
    <source>
        <strain evidence="9">SK3146</strain>
    </source>
</reference>
<dbReference type="PANTHER" id="PTHR43744:SF9">
    <property type="entry name" value="POLYGALACTURONAN_RHAMNOGALACTURONAN TRANSPORT SYSTEM PERMEASE PROTEIN YTCP"/>
    <property type="match status" value="1"/>
</dbReference>
<dbReference type="Pfam" id="PF00528">
    <property type="entry name" value="BPD_transp_1"/>
    <property type="match status" value="1"/>
</dbReference>
<keyword evidence="10" id="KW-1185">Reference proteome</keyword>
<sequence>MTKSYNVGSFAIGLVLLAFAVLTFLPFYYVVLTSISDPLLVREGQLLLWPKGFDLTAYQIILHNDRFVTSFINTINRTFLGITTNLALQLSFAYALSKRYLPGQKLFMLYIIITMLFNGGIIPTYLIVKGTGLIDTIWALVIPSAISTWNVILLKSFFENVPASLEESAKIDGANDWTIFYRIYLPLSTASVATIGLFVAVHHWNTYMDAVVYINSTKLQVLQIFLRDMVVQLEMAAVLGDVGTLDNTSSLSVRTASIFLVALPVIIVYPFIQRYFVKGVMLGAVKG</sequence>
<dbReference type="EMBL" id="CP027059">
    <property type="protein sequence ID" value="UQZ82486.1"/>
    <property type="molecule type" value="Genomic_DNA"/>
</dbReference>
<feature type="transmembrane region" description="Helical" evidence="7">
    <location>
        <begin position="251"/>
        <end position="272"/>
    </location>
</feature>
<evidence type="ECO:0000256" key="7">
    <source>
        <dbReference type="RuleBase" id="RU363032"/>
    </source>
</evidence>
<keyword evidence="4 7" id="KW-0812">Transmembrane</keyword>
<evidence type="ECO:0000256" key="2">
    <source>
        <dbReference type="ARBA" id="ARBA00022448"/>
    </source>
</evidence>
<comment type="similarity">
    <text evidence="7">Belongs to the binding-protein-dependent transport system permease family.</text>
</comment>
<feature type="transmembrane region" description="Helical" evidence="7">
    <location>
        <begin position="137"/>
        <end position="158"/>
    </location>
</feature>
<feature type="transmembrane region" description="Helical" evidence="7">
    <location>
        <begin position="7"/>
        <end position="31"/>
    </location>
</feature>
<comment type="subcellular location">
    <subcellularLocation>
        <location evidence="1 7">Cell membrane</location>
        <topology evidence="1 7">Multi-pass membrane protein</topology>
    </subcellularLocation>
</comment>
<keyword evidence="2 7" id="KW-0813">Transport</keyword>
<keyword evidence="5 7" id="KW-1133">Transmembrane helix</keyword>
<dbReference type="Proteomes" id="UP001057134">
    <property type="component" value="Chromosome"/>
</dbReference>